<protein>
    <recommendedName>
        <fullName evidence="3">histidine kinase</fullName>
        <ecNumber evidence="3">2.7.13.3</ecNumber>
    </recommendedName>
</protein>
<dbReference type="PRINTS" id="PR00344">
    <property type="entry name" value="BCTRLSENSOR"/>
</dbReference>
<evidence type="ECO:0000259" key="13">
    <source>
        <dbReference type="PROSITE" id="PS50109"/>
    </source>
</evidence>
<dbReference type="InterPro" id="IPR003660">
    <property type="entry name" value="HAMP_dom"/>
</dbReference>
<dbReference type="Pfam" id="PF02518">
    <property type="entry name" value="HATPase_c"/>
    <property type="match status" value="1"/>
</dbReference>
<keyword evidence="16" id="KW-1185">Reference proteome</keyword>
<keyword evidence="4" id="KW-1003">Cell membrane</keyword>
<dbReference type="PROSITE" id="PS50885">
    <property type="entry name" value="HAMP"/>
    <property type="match status" value="1"/>
</dbReference>
<evidence type="ECO:0000256" key="9">
    <source>
        <dbReference type="ARBA" id="ARBA00022840"/>
    </source>
</evidence>
<dbReference type="CDD" id="cd00082">
    <property type="entry name" value="HisKA"/>
    <property type="match status" value="1"/>
</dbReference>
<comment type="catalytic activity">
    <reaction evidence="1">
        <text>ATP + protein L-histidine = ADP + protein N-phospho-L-histidine.</text>
        <dbReference type="EC" id="2.7.13.3"/>
    </reaction>
</comment>
<dbReference type="GO" id="GO:0016036">
    <property type="term" value="P:cellular response to phosphate starvation"/>
    <property type="evidence" value="ECO:0007669"/>
    <property type="project" value="TreeGrafter"/>
</dbReference>
<evidence type="ECO:0000256" key="11">
    <source>
        <dbReference type="ARBA" id="ARBA00023136"/>
    </source>
</evidence>
<evidence type="ECO:0000256" key="7">
    <source>
        <dbReference type="ARBA" id="ARBA00022741"/>
    </source>
</evidence>
<dbReference type="GO" id="GO:0004721">
    <property type="term" value="F:phosphoprotein phosphatase activity"/>
    <property type="evidence" value="ECO:0007669"/>
    <property type="project" value="TreeGrafter"/>
</dbReference>
<dbReference type="PROSITE" id="PS50109">
    <property type="entry name" value="HIS_KIN"/>
    <property type="match status" value="1"/>
</dbReference>
<comment type="subcellular location">
    <subcellularLocation>
        <location evidence="2">Cell membrane</location>
        <topology evidence="2">Multi-pass membrane protein</topology>
    </subcellularLocation>
</comment>
<dbReference type="OrthoDB" id="9762826at2"/>
<dbReference type="FunFam" id="1.10.287.130:FF:000001">
    <property type="entry name" value="Two-component sensor histidine kinase"/>
    <property type="match status" value="1"/>
</dbReference>
<accession>A0A2P7VJT2</accession>
<dbReference type="Gene3D" id="6.10.340.10">
    <property type="match status" value="1"/>
</dbReference>
<evidence type="ECO:0000256" key="1">
    <source>
        <dbReference type="ARBA" id="ARBA00000085"/>
    </source>
</evidence>
<dbReference type="Gene3D" id="3.30.565.10">
    <property type="entry name" value="Histidine kinase-like ATPase, C-terminal domain"/>
    <property type="match status" value="1"/>
</dbReference>
<dbReference type="PANTHER" id="PTHR45453">
    <property type="entry name" value="PHOSPHATE REGULON SENSOR PROTEIN PHOR"/>
    <property type="match status" value="1"/>
</dbReference>
<keyword evidence="9" id="KW-0067">ATP-binding</keyword>
<evidence type="ECO:0000256" key="5">
    <source>
        <dbReference type="ARBA" id="ARBA00022553"/>
    </source>
</evidence>
<evidence type="ECO:0000256" key="10">
    <source>
        <dbReference type="ARBA" id="ARBA00023012"/>
    </source>
</evidence>
<feature type="domain" description="HAMP" evidence="14">
    <location>
        <begin position="313"/>
        <end position="365"/>
    </location>
</feature>
<keyword evidence="12" id="KW-0812">Transmembrane</keyword>
<reference evidence="15 16" key="1">
    <citation type="submission" date="2018-03" db="EMBL/GenBank/DDBJ databases">
        <title>Brevisbacillus phylogenomics.</title>
        <authorList>
            <person name="Dunlap C."/>
        </authorList>
    </citation>
    <scope>NUCLEOTIDE SEQUENCE [LARGE SCALE GENOMIC DNA]</scope>
    <source>
        <strain evidence="15 16">NRRL NRS-1210</strain>
    </source>
</reference>
<evidence type="ECO:0000256" key="8">
    <source>
        <dbReference type="ARBA" id="ARBA00022777"/>
    </source>
</evidence>
<keyword evidence="11 12" id="KW-0472">Membrane</keyword>
<keyword evidence="7" id="KW-0547">Nucleotide-binding</keyword>
<dbReference type="Pfam" id="PF00672">
    <property type="entry name" value="HAMP"/>
    <property type="match status" value="1"/>
</dbReference>
<dbReference type="InterPro" id="IPR004358">
    <property type="entry name" value="Sig_transdc_His_kin-like_C"/>
</dbReference>
<dbReference type="SUPFAM" id="SSF47384">
    <property type="entry name" value="Homodimeric domain of signal transducing histidine kinase"/>
    <property type="match status" value="1"/>
</dbReference>
<name>A0A2P7VJT2_9BACL</name>
<dbReference type="Pfam" id="PF00512">
    <property type="entry name" value="HisKA"/>
    <property type="match status" value="1"/>
</dbReference>
<evidence type="ECO:0000256" key="12">
    <source>
        <dbReference type="SAM" id="Phobius"/>
    </source>
</evidence>
<dbReference type="EC" id="2.7.13.3" evidence="3"/>
<dbReference type="AlphaFoldDB" id="A0A2P7VJT2"/>
<dbReference type="InterPro" id="IPR005467">
    <property type="entry name" value="His_kinase_dom"/>
</dbReference>
<evidence type="ECO:0000313" key="16">
    <source>
        <dbReference type="Proteomes" id="UP000240419"/>
    </source>
</evidence>
<dbReference type="InterPro" id="IPR036097">
    <property type="entry name" value="HisK_dim/P_sf"/>
</dbReference>
<dbReference type="InterPro" id="IPR003594">
    <property type="entry name" value="HATPase_dom"/>
</dbReference>
<dbReference type="InterPro" id="IPR003661">
    <property type="entry name" value="HisK_dim/P_dom"/>
</dbReference>
<dbReference type="SUPFAM" id="SSF158472">
    <property type="entry name" value="HAMP domain-like"/>
    <property type="match status" value="1"/>
</dbReference>
<organism evidence="15 16">
    <name type="scientific">Brevibacillus fortis</name>
    <dbReference type="NCBI Taxonomy" id="2126352"/>
    <lineage>
        <taxon>Bacteria</taxon>
        <taxon>Bacillati</taxon>
        <taxon>Bacillota</taxon>
        <taxon>Bacilli</taxon>
        <taxon>Bacillales</taxon>
        <taxon>Paenibacillaceae</taxon>
        <taxon>Brevibacillus</taxon>
    </lineage>
</organism>
<proteinExistence type="predicted"/>
<keyword evidence="5" id="KW-0597">Phosphoprotein</keyword>
<dbReference type="SMART" id="SM00304">
    <property type="entry name" value="HAMP"/>
    <property type="match status" value="1"/>
</dbReference>
<dbReference type="SMART" id="SM00387">
    <property type="entry name" value="HATPase_c"/>
    <property type="match status" value="1"/>
</dbReference>
<dbReference type="Gene3D" id="1.10.287.130">
    <property type="match status" value="1"/>
</dbReference>
<keyword evidence="8 15" id="KW-0418">Kinase</keyword>
<dbReference type="EMBL" id="PXZM01000003">
    <property type="protein sequence ID" value="PSJ99468.1"/>
    <property type="molecule type" value="Genomic_DNA"/>
</dbReference>
<keyword evidence="12" id="KW-1133">Transmembrane helix</keyword>
<dbReference type="InterPro" id="IPR036890">
    <property type="entry name" value="HATPase_C_sf"/>
</dbReference>
<evidence type="ECO:0000256" key="6">
    <source>
        <dbReference type="ARBA" id="ARBA00022679"/>
    </source>
</evidence>
<dbReference type="InterPro" id="IPR050351">
    <property type="entry name" value="BphY/WalK/GraS-like"/>
</dbReference>
<gene>
    <name evidence="15" type="ORF">C7R93_01915</name>
</gene>
<evidence type="ECO:0000313" key="15">
    <source>
        <dbReference type="EMBL" id="PSJ99468.1"/>
    </source>
</evidence>
<sequence length="600" mass="69450">MKRSIVLKLFLLTTTLCLAILASIYVGQTVFFKQFYINKKVADVQESLKTFEQAYASSYKDVQAIQRLEQEYYRQHNTWVTTLDHLGNINYAQDVAIEVKLSPDNVSPFSNQTLIIPLYGFLNIEELNEGSFLRTGAMVTIQGITKDKAAVVPYRLGIEWGKVTFENNQIAKKEHELIPKFQDRETSLKAFPSIYLFGTITKTHLPVKNETPRLLYTNLVFMDRIKEFQANLLLSPEKMKLTAPWTYLVEKNDIKYQLFVHPIQNKDGKPEYIFAMTSLQPVDEAISMIKEYYVYLILFVLLLILLSSFYYSKQIARPLLRINHTTKKIASLDFSEKIPIVSKDEIGDLSHNINMLSDRLHSYIEQLQQDIEKEKQLEHTRKEFISGVSHELKTPLSVIQSCLSILKDGVASHKKDYYFEAMENEVKKMDMLIVDMLELAKYESGTYKMKMEQFPLDTVITQTCEKLRSGMESKQLKLHTDLVPANVVANQLRIEQVLVNFLTNAIRYTPEHETIIISSMEEKDMVKVCIENKGAHIQEEHLKKIWDRFYRAESSRHRLTGGIGLGLAISKKILEMHDVPYGAYNTEEGVMFYFYLNKEA</sequence>
<dbReference type="PANTHER" id="PTHR45453:SF3">
    <property type="entry name" value="HISTIDINE KINASE"/>
    <property type="match status" value="1"/>
</dbReference>
<dbReference type="SUPFAM" id="SSF55874">
    <property type="entry name" value="ATPase domain of HSP90 chaperone/DNA topoisomerase II/histidine kinase"/>
    <property type="match status" value="1"/>
</dbReference>
<evidence type="ECO:0000256" key="3">
    <source>
        <dbReference type="ARBA" id="ARBA00012438"/>
    </source>
</evidence>
<feature type="domain" description="Histidine kinase" evidence="13">
    <location>
        <begin position="387"/>
        <end position="600"/>
    </location>
</feature>
<keyword evidence="10" id="KW-0902">Two-component regulatory system</keyword>
<evidence type="ECO:0000259" key="14">
    <source>
        <dbReference type="PROSITE" id="PS50885"/>
    </source>
</evidence>
<dbReference type="GO" id="GO:0005524">
    <property type="term" value="F:ATP binding"/>
    <property type="evidence" value="ECO:0007669"/>
    <property type="project" value="UniProtKB-KW"/>
</dbReference>
<dbReference type="GO" id="GO:0005886">
    <property type="term" value="C:plasma membrane"/>
    <property type="evidence" value="ECO:0007669"/>
    <property type="project" value="UniProtKB-SubCell"/>
</dbReference>
<dbReference type="Proteomes" id="UP000240419">
    <property type="component" value="Unassembled WGS sequence"/>
</dbReference>
<dbReference type="GO" id="GO:0000155">
    <property type="term" value="F:phosphorelay sensor kinase activity"/>
    <property type="evidence" value="ECO:0007669"/>
    <property type="project" value="InterPro"/>
</dbReference>
<dbReference type="FunFam" id="3.30.565.10:FF:000006">
    <property type="entry name" value="Sensor histidine kinase WalK"/>
    <property type="match status" value="1"/>
</dbReference>
<dbReference type="CDD" id="cd06225">
    <property type="entry name" value="HAMP"/>
    <property type="match status" value="1"/>
</dbReference>
<comment type="caution">
    <text evidence="15">The sequence shown here is derived from an EMBL/GenBank/DDBJ whole genome shotgun (WGS) entry which is preliminary data.</text>
</comment>
<dbReference type="RefSeq" id="WP_106837217.1">
    <property type="nucleotide sequence ID" value="NZ_JBCNIW010000028.1"/>
</dbReference>
<keyword evidence="6" id="KW-0808">Transferase</keyword>
<evidence type="ECO:0000256" key="4">
    <source>
        <dbReference type="ARBA" id="ARBA00022475"/>
    </source>
</evidence>
<evidence type="ECO:0000256" key="2">
    <source>
        <dbReference type="ARBA" id="ARBA00004651"/>
    </source>
</evidence>
<feature type="transmembrane region" description="Helical" evidence="12">
    <location>
        <begin position="292"/>
        <end position="311"/>
    </location>
</feature>
<dbReference type="SMART" id="SM00388">
    <property type="entry name" value="HisKA"/>
    <property type="match status" value="1"/>
</dbReference>